<reference evidence="2" key="4">
    <citation type="submission" date="2025-09" db="UniProtKB">
        <authorList>
            <consortium name="Ensembl"/>
        </authorList>
    </citation>
    <scope>IDENTIFICATION</scope>
</reference>
<proteinExistence type="predicted"/>
<dbReference type="AlphaFoldDB" id="K7EX86"/>
<dbReference type="EMBL" id="AGCU01050209">
    <property type="status" value="NOT_ANNOTATED_CDS"/>
    <property type="molecule type" value="Genomic_DNA"/>
</dbReference>
<dbReference type="Ensembl" id="ENSPSIT00000000396.1">
    <property type="protein sequence ID" value="ENSPSIP00000000396.1"/>
    <property type="gene ID" value="ENSPSIG00000000396.1"/>
</dbReference>
<dbReference type="PANTHER" id="PTHR34648">
    <property type="entry name" value="CLOCK-INTERACTING PACEMAKER"/>
    <property type="match status" value="1"/>
</dbReference>
<dbReference type="PANTHER" id="PTHR34648:SF1">
    <property type="entry name" value="CLOCK-INTERACTING PACEMAKER"/>
    <property type="match status" value="1"/>
</dbReference>
<sequence>MCSNTSVFPQVSPDCKPAQDSTQQSSPGLVASEKMSTIDGFQYISTDNQKAPGLMPFSPTGLLHTSNCTSPEMENPVHHIMQFATYNPSLAAEELYTTPDLLLHQQSKRKRFQNTFVVLHRSGLLEITLKTKELIHQNQITQIELDRLKQQTQLFMEAIKSNAPEAWAELEASLTGSDKADSILQASPTYPSI</sequence>
<feature type="region of interest" description="Disordered" evidence="1">
    <location>
        <begin position="1"/>
        <end position="30"/>
    </location>
</feature>
<dbReference type="GO" id="GO:0042754">
    <property type="term" value="P:negative regulation of circadian rhythm"/>
    <property type="evidence" value="ECO:0007669"/>
    <property type="project" value="InterPro"/>
</dbReference>
<dbReference type="GO" id="GO:0045892">
    <property type="term" value="P:negative regulation of DNA-templated transcription"/>
    <property type="evidence" value="ECO:0007669"/>
    <property type="project" value="InterPro"/>
</dbReference>
<dbReference type="HOGENOM" id="CLU_1408336_0_0_1"/>
<evidence type="ECO:0008006" key="4">
    <source>
        <dbReference type="Google" id="ProtNLM"/>
    </source>
</evidence>
<name>K7EX86_PELSI</name>
<dbReference type="eggNOG" id="ENOG502RJ2N">
    <property type="taxonomic scope" value="Eukaryota"/>
</dbReference>
<keyword evidence="3" id="KW-1185">Reference proteome</keyword>
<evidence type="ECO:0000313" key="3">
    <source>
        <dbReference type="Proteomes" id="UP000007267"/>
    </source>
</evidence>
<accession>K7EX86</accession>
<dbReference type="InterPro" id="IPR031602">
    <property type="entry name" value="CIPC"/>
</dbReference>
<organism evidence="2 3">
    <name type="scientific">Pelodiscus sinensis</name>
    <name type="common">Chinese softshell turtle</name>
    <name type="synonym">Trionyx sinensis</name>
    <dbReference type="NCBI Taxonomy" id="13735"/>
    <lineage>
        <taxon>Eukaryota</taxon>
        <taxon>Metazoa</taxon>
        <taxon>Chordata</taxon>
        <taxon>Craniata</taxon>
        <taxon>Vertebrata</taxon>
        <taxon>Euteleostomi</taxon>
        <taxon>Archelosauria</taxon>
        <taxon>Testudinata</taxon>
        <taxon>Testudines</taxon>
        <taxon>Cryptodira</taxon>
        <taxon>Trionychia</taxon>
        <taxon>Trionychidae</taxon>
        <taxon>Pelodiscus</taxon>
    </lineage>
</organism>
<protein>
    <recommendedName>
        <fullName evidence="4">CLOCK interacting pacemaker</fullName>
    </recommendedName>
</protein>
<reference evidence="3" key="1">
    <citation type="submission" date="2011-10" db="EMBL/GenBank/DDBJ databases">
        <authorList>
            <consortium name="Soft-shell Turtle Genome Consortium"/>
        </authorList>
    </citation>
    <scope>NUCLEOTIDE SEQUENCE [LARGE SCALE GENOMIC DNA]</scope>
    <source>
        <strain evidence="3">Daiwa-1</strain>
    </source>
</reference>
<reference evidence="2" key="3">
    <citation type="submission" date="2025-08" db="UniProtKB">
        <authorList>
            <consortium name="Ensembl"/>
        </authorList>
    </citation>
    <scope>IDENTIFICATION</scope>
</reference>
<dbReference type="STRING" id="13735.ENSPSIP00000000396"/>
<evidence type="ECO:0000313" key="2">
    <source>
        <dbReference type="Ensembl" id="ENSPSIP00000000396.1"/>
    </source>
</evidence>
<evidence type="ECO:0000256" key="1">
    <source>
        <dbReference type="SAM" id="MobiDB-lite"/>
    </source>
</evidence>
<reference evidence="3" key="2">
    <citation type="journal article" date="2013" name="Nat. Genet.">
        <title>The draft genomes of soft-shell turtle and green sea turtle yield insights into the development and evolution of the turtle-specific body plan.</title>
        <authorList>
            <person name="Wang Z."/>
            <person name="Pascual-Anaya J."/>
            <person name="Zadissa A."/>
            <person name="Li W."/>
            <person name="Niimura Y."/>
            <person name="Huang Z."/>
            <person name="Li C."/>
            <person name="White S."/>
            <person name="Xiong Z."/>
            <person name="Fang D."/>
            <person name="Wang B."/>
            <person name="Ming Y."/>
            <person name="Chen Y."/>
            <person name="Zheng Y."/>
            <person name="Kuraku S."/>
            <person name="Pignatelli M."/>
            <person name="Herrero J."/>
            <person name="Beal K."/>
            <person name="Nozawa M."/>
            <person name="Li Q."/>
            <person name="Wang J."/>
            <person name="Zhang H."/>
            <person name="Yu L."/>
            <person name="Shigenobu S."/>
            <person name="Wang J."/>
            <person name="Liu J."/>
            <person name="Flicek P."/>
            <person name="Searle S."/>
            <person name="Wang J."/>
            <person name="Kuratani S."/>
            <person name="Yin Y."/>
            <person name="Aken B."/>
            <person name="Zhang G."/>
            <person name="Irie N."/>
        </authorList>
    </citation>
    <scope>NUCLEOTIDE SEQUENCE [LARGE SCALE GENOMIC DNA]</scope>
    <source>
        <strain evidence="3">Daiwa-1</strain>
    </source>
</reference>
<dbReference type="Proteomes" id="UP000007267">
    <property type="component" value="Unassembled WGS sequence"/>
</dbReference>
<dbReference type="Pfam" id="PF15800">
    <property type="entry name" value="CiPC"/>
    <property type="match status" value="1"/>
</dbReference>
<dbReference type="GO" id="GO:0005634">
    <property type="term" value="C:nucleus"/>
    <property type="evidence" value="ECO:0007669"/>
    <property type="project" value="TreeGrafter"/>
</dbReference>